<name>A0A328BM16_9CAUL</name>
<protein>
    <submittedName>
        <fullName evidence="2">YnbE family lipoprotein</fullName>
    </submittedName>
</protein>
<proteinExistence type="predicted"/>
<keyword evidence="2" id="KW-0449">Lipoprotein</keyword>
<dbReference type="AlphaFoldDB" id="A0A328BM16"/>
<gene>
    <name evidence="2" type="ORF">DJ019_06740</name>
</gene>
<dbReference type="EMBL" id="QFYS01000002">
    <property type="protein sequence ID" value="RAK67599.1"/>
    <property type="molecule type" value="Genomic_DNA"/>
</dbReference>
<evidence type="ECO:0000313" key="3">
    <source>
        <dbReference type="Proteomes" id="UP000249524"/>
    </source>
</evidence>
<keyword evidence="1" id="KW-0732">Signal</keyword>
<dbReference type="RefSeq" id="WP_111275209.1">
    <property type="nucleotide sequence ID" value="NZ_QFYS01000002.1"/>
</dbReference>
<organism evidence="2 3">
    <name type="scientific">Phenylobacterium kunshanense</name>
    <dbReference type="NCBI Taxonomy" id="1445034"/>
    <lineage>
        <taxon>Bacteria</taxon>
        <taxon>Pseudomonadati</taxon>
        <taxon>Pseudomonadota</taxon>
        <taxon>Alphaproteobacteria</taxon>
        <taxon>Caulobacterales</taxon>
        <taxon>Caulobacteraceae</taxon>
        <taxon>Phenylobacterium</taxon>
    </lineage>
</organism>
<comment type="caution">
    <text evidence="2">The sequence shown here is derived from an EMBL/GenBank/DDBJ whole genome shotgun (WGS) entry which is preliminary data.</text>
</comment>
<evidence type="ECO:0000313" key="2">
    <source>
        <dbReference type="EMBL" id="RAK67599.1"/>
    </source>
</evidence>
<evidence type="ECO:0000256" key="1">
    <source>
        <dbReference type="SAM" id="SignalP"/>
    </source>
</evidence>
<feature type="signal peptide" evidence="1">
    <location>
        <begin position="1"/>
        <end position="19"/>
    </location>
</feature>
<dbReference type="OrthoDB" id="7428332at2"/>
<feature type="chain" id="PRO_5016385341" evidence="1">
    <location>
        <begin position="20"/>
        <end position="58"/>
    </location>
</feature>
<reference evidence="2 3" key="1">
    <citation type="submission" date="2018-05" db="EMBL/GenBank/DDBJ databases">
        <authorList>
            <person name="Lanie J.A."/>
            <person name="Ng W.-L."/>
            <person name="Kazmierczak K.M."/>
            <person name="Andrzejewski T.M."/>
            <person name="Davidsen T.M."/>
            <person name="Wayne K.J."/>
            <person name="Tettelin H."/>
            <person name="Glass J.I."/>
            <person name="Rusch D."/>
            <person name="Podicherti R."/>
            <person name="Tsui H.-C.T."/>
            <person name="Winkler M.E."/>
        </authorList>
    </citation>
    <scope>NUCLEOTIDE SEQUENCE [LARGE SCALE GENOMIC DNA]</scope>
    <source>
        <strain evidence="2 3">BUT-10</strain>
    </source>
</reference>
<accession>A0A328BM16</accession>
<dbReference type="PROSITE" id="PS51257">
    <property type="entry name" value="PROKAR_LIPOPROTEIN"/>
    <property type="match status" value="1"/>
</dbReference>
<dbReference type="Proteomes" id="UP000249524">
    <property type="component" value="Unassembled WGS sequence"/>
</dbReference>
<keyword evidence="3" id="KW-1185">Reference proteome</keyword>
<sequence>MRAALIAALAAASGLAACAPTVRVEVAPINIYAKLDANVRLQLDEDVKALIQKNPNLF</sequence>